<dbReference type="AlphaFoldDB" id="A0A1S6HS13"/>
<proteinExistence type="predicted"/>
<dbReference type="EMBL" id="CP014782">
    <property type="protein sequence ID" value="AQS38310.1"/>
    <property type="molecule type" value="Genomic_DNA"/>
</dbReference>
<dbReference type="STRING" id="225848.Sps_03167"/>
<dbReference type="OrthoDB" id="9780180at2"/>
<evidence type="ECO:0000313" key="3">
    <source>
        <dbReference type="Proteomes" id="UP000189545"/>
    </source>
</evidence>
<evidence type="ECO:0000313" key="2">
    <source>
        <dbReference type="EMBL" id="AQS38310.1"/>
    </source>
</evidence>
<feature type="signal peptide" evidence="1">
    <location>
        <begin position="1"/>
        <end position="23"/>
    </location>
</feature>
<name>A0A1S6HS13_9GAMM</name>
<dbReference type="PANTHER" id="PTHR42941:SF1">
    <property type="entry name" value="SLL1037 PROTEIN"/>
    <property type="match status" value="1"/>
</dbReference>
<organism evidence="2 3">
    <name type="scientific">Shewanella psychrophila</name>
    <dbReference type="NCBI Taxonomy" id="225848"/>
    <lineage>
        <taxon>Bacteria</taxon>
        <taxon>Pseudomonadati</taxon>
        <taxon>Pseudomonadota</taxon>
        <taxon>Gammaproteobacteria</taxon>
        <taxon>Alteromonadales</taxon>
        <taxon>Shewanellaceae</taxon>
        <taxon>Shewanella</taxon>
    </lineage>
</organism>
<evidence type="ECO:0000256" key="1">
    <source>
        <dbReference type="SAM" id="SignalP"/>
    </source>
</evidence>
<keyword evidence="3" id="KW-1185">Reference proteome</keyword>
<dbReference type="CDD" id="cd13568">
    <property type="entry name" value="PBP2_TAXI_TRAP_like_3"/>
    <property type="match status" value="1"/>
</dbReference>
<gene>
    <name evidence="2" type="ORF">Sps_03167</name>
</gene>
<dbReference type="NCBIfam" id="TIGR02122">
    <property type="entry name" value="TRAP_TAXI"/>
    <property type="match status" value="1"/>
</dbReference>
<keyword evidence="2" id="KW-0675">Receptor</keyword>
<dbReference type="PANTHER" id="PTHR42941">
    <property type="entry name" value="SLL1037 PROTEIN"/>
    <property type="match status" value="1"/>
</dbReference>
<dbReference type="InterPro" id="IPR011852">
    <property type="entry name" value="TRAP_TAXI"/>
</dbReference>
<feature type="chain" id="PRO_5012616609" evidence="1">
    <location>
        <begin position="24"/>
        <end position="320"/>
    </location>
</feature>
<keyword evidence="1" id="KW-0732">Signal</keyword>
<dbReference type="Proteomes" id="UP000189545">
    <property type="component" value="Chromosome"/>
</dbReference>
<protein>
    <submittedName>
        <fullName evidence="2">TRAP transporter solute receptor, TAXI family</fullName>
    </submittedName>
</protein>
<dbReference type="Gene3D" id="3.40.190.10">
    <property type="entry name" value="Periplasmic binding protein-like II"/>
    <property type="match status" value="2"/>
</dbReference>
<dbReference type="SUPFAM" id="SSF53850">
    <property type="entry name" value="Periplasmic binding protein-like II"/>
    <property type="match status" value="1"/>
</dbReference>
<sequence length="320" mass="34552">MSKKSILVAAALSTMALAPLVQAQEFITIGTGGVTGIYYPAGGGMCRLVNQNNQEHGMRCSVESTGGSVYNLNTLRAGELEFGIAQSDQQYNAIKGEGAFANAAPYKELRSVFSIYTEAFTVVARKDANITTFNDLKGKRVNIGEPGSGQRATIEAIMDAKGWTRSDFRLASELKAAEQAQALCDNKIDVMVYFVGHPNGAVQEATTSCDTTVVSVNDKEVKQMVESTPYFVSYEIPGGMYSGNDKPVTTIGAKATLVSSTKVSDESVYWTVKSVFDNFDNFRRLHPGFANLTKAEMLEGNTAPLHPGAEKYFKEVGLIN</sequence>
<dbReference type="Pfam" id="PF16868">
    <property type="entry name" value="NMT1_3"/>
    <property type="match status" value="1"/>
</dbReference>
<reference evidence="2 3" key="1">
    <citation type="submission" date="2016-03" db="EMBL/GenBank/DDBJ databases">
        <title>Complete genome sequence of Shewanella psychrophila WP2, a deep sea bacterium isolated from west Pacific sediment.</title>
        <authorList>
            <person name="Xu G."/>
            <person name="Jian H."/>
        </authorList>
    </citation>
    <scope>NUCLEOTIDE SEQUENCE [LARGE SCALE GENOMIC DNA]</scope>
    <source>
        <strain evidence="2 3">WP2</strain>
    </source>
</reference>
<dbReference type="KEGG" id="spsw:Sps_03167"/>
<accession>A0A1S6HS13</accession>
<dbReference type="RefSeq" id="WP_077753374.1">
    <property type="nucleotide sequence ID" value="NZ_CP014782.1"/>
</dbReference>